<protein>
    <submittedName>
        <fullName evidence="9">Uncharacterized protein</fullName>
    </submittedName>
</protein>
<reference evidence="9" key="1">
    <citation type="submission" date="2018-06" db="EMBL/GenBank/DDBJ databases">
        <authorList>
            <person name="Zhirakovskaya E."/>
        </authorList>
    </citation>
    <scope>NUCLEOTIDE SEQUENCE</scope>
</reference>
<keyword evidence="2" id="KW-0813">Transport</keyword>
<evidence type="ECO:0000256" key="4">
    <source>
        <dbReference type="ARBA" id="ARBA00022519"/>
    </source>
</evidence>
<organism evidence="9">
    <name type="scientific">hydrothermal vent metagenome</name>
    <dbReference type="NCBI Taxonomy" id="652676"/>
    <lineage>
        <taxon>unclassified sequences</taxon>
        <taxon>metagenomes</taxon>
        <taxon>ecological metagenomes</taxon>
    </lineage>
</organism>
<evidence type="ECO:0000256" key="8">
    <source>
        <dbReference type="SAM" id="Phobius"/>
    </source>
</evidence>
<evidence type="ECO:0000256" key="1">
    <source>
        <dbReference type="ARBA" id="ARBA00004429"/>
    </source>
</evidence>
<keyword evidence="3" id="KW-1003">Cell membrane</keyword>
<accession>A0A3B1BFU2</accession>
<dbReference type="PANTHER" id="PTHR30574:SF1">
    <property type="entry name" value="SULPHUR TRANSPORT DOMAIN-CONTAINING PROTEIN"/>
    <property type="match status" value="1"/>
</dbReference>
<gene>
    <name evidence="9" type="ORF">MNBD_IGNAVI01-1144</name>
</gene>
<keyword evidence="4" id="KW-0997">Cell inner membrane</keyword>
<dbReference type="EMBL" id="UOGD01000069">
    <property type="protein sequence ID" value="VAX16979.1"/>
    <property type="molecule type" value="Genomic_DNA"/>
</dbReference>
<name>A0A3B1BFU2_9ZZZZ</name>
<dbReference type="GO" id="GO:0005886">
    <property type="term" value="C:plasma membrane"/>
    <property type="evidence" value="ECO:0007669"/>
    <property type="project" value="UniProtKB-SubCell"/>
</dbReference>
<dbReference type="Pfam" id="PF04143">
    <property type="entry name" value="Sulf_transp"/>
    <property type="match status" value="1"/>
</dbReference>
<evidence type="ECO:0000256" key="3">
    <source>
        <dbReference type="ARBA" id="ARBA00022475"/>
    </source>
</evidence>
<feature type="transmembrane region" description="Helical" evidence="8">
    <location>
        <begin position="30"/>
        <end position="48"/>
    </location>
</feature>
<keyword evidence="7 8" id="KW-0472">Membrane</keyword>
<keyword evidence="6 8" id="KW-1133">Transmembrane helix</keyword>
<evidence type="ECO:0000256" key="5">
    <source>
        <dbReference type="ARBA" id="ARBA00022692"/>
    </source>
</evidence>
<evidence type="ECO:0000313" key="9">
    <source>
        <dbReference type="EMBL" id="VAX16979.1"/>
    </source>
</evidence>
<evidence type="ECO:0000256" key="6">
    <source>
        <dbReference type="ARBA" id="ARBA00022989"/>
    </source>
</evidence>
<evidence type="ECO:0000256" key="7">
    <source>
        <dbReference type="ARBA" id="ARBA00023136"/>
    </source>
</evidence>
<feature type="transmembrane region" description="Helical" evidence="8">
    <location>
        <begin position="94"/>
        <end position="112"/>
    </location>
</feature>
<evidence type="ECO:0000256" key="2">
    <source>
        <dbReference type="ARBA" id="ARBA00022448"/>
    </source>
</evidence>
<feature type="transmembrane region" description="Helical" evidence="8">
    <location>
        <begin position="161"/>
        <end position="186"/>
    </location>
</feature>
<keyword evidence="5 8" id="KW-0812">Transmembrane</keyword>
<sequence length="191" mass="20383">MNMIKEWFSHHDHDNAQAGELTPKHYTNPYLIGVLLGLVLLSAFVIMGRGLGASAALSTVVAVGVEKVSPSTVEGNSFYEGYLGDGTESPWKNWMVFEIIGLVIGGFISGAISGRNKIMIEKGPRISNKKRLILAFIGGALMGYGAKLARGCTSGQGLTGGALLSVGGWAFMLAVFAGAYAFAYFVRREWT</sequence>
<dbReference type="InterPro" id="IPR007272">
    <property type="entry name" value="Sulf_transp_TsuA/YedE"/>
</dbReference>
<comment type="subcellular location">
    <subcellularLocation>
        <location evidence="1">Cell inner membrane</location>
        <topology evidence="1">Multi-pass membrane protein</topology>
    </subcellularLocation>
</comment>
<dbReference type="PANTHER" id="PTHR30574">
    <property type="entry name" value="INNER MEMBRANE PROTEIN YEDE"/>
    <property type="match status" value="1"/>
</dbReference>
<dbReference type="AlphaFoldDB" id="A0A3B1BFU2"/>
<proteinExistence type="predicted"/>
<feature type="transmembrane region" description="Helical" evidence="8">
    <location>
        <begin position="132"/>
        <end position="149"/>
    </location>
</feature>